<gene>
    <name evidence="7" type="ORF">SPIRO4BDMA_50218</name>
</gene>
<evidence type="ECO:0000256" key="4">
    <source>
        <dbReference type="ARBA" id="ARBA00022989"/>
    </source>
</evidence>
<evidence type="ECO:0000256" key="5">
    <source>
        <dbReference type="ARBA" id="ARBA00023136"/>
    </source>
</evidence>
<feature type="transmembrane region" description="Helical" evidence="6">
    <location>
        <begin position="184"/>
        <end position="208"/>
    </location>
</feature>
<feature type="transmembrane region" description="Helical" evidence="6">
    <location>
        <begin position="158"/>
        <end position="178"/>
    </location>
</feature>
<feature type="transmembrane region" description="Helical" evidence="6">
    <location>
        <begin position="126"/>
        <end position="146"/>
    </location>
</feature>
<dbReference type="PANTHER" id="PTHR30250:SF28">
    <property type="entry name" value="POLYSACCHARIDE BIOSYNTHESIS PROTEIN"/>
    <property type="match status" value="1"/>
</dbReference>
<dbReference type="Pfam" id="PF13440">
    <property type="entry name" value="Polysacc_synt_3"/>
    <property type="match status" value="1"/>
</dbReference>
<dbReference type="InterPro" id="IPR050833">
    <property type="entry name" value="Poly_Biosynth_Transport"/>
</dbReference>
<feature type="transmembrane region" description="Helical" evidence="6">
    <location>
        <begin position="338"/>
        <end position="359"/>
    </location>
</feature>
<evidence type="ECO:0000313" key="7">
    <source>
        <dbReference type="EMBL" id="SLM18703.1"/>
    </source>
</evidence>
<evidence type="ECO:0000256" key="3">
    <source>
        <dbReference type="ARBA" id="ARBA00022692"/>
    </source>
</evidence>
<feature type="transmembrane region" description="Helical" evidence="6">
    <location>
        <begin position="371"/>
        <end position="391"/>
    </location>
</feature>
<feature type="transmembrane region" description="Helical" evidence="6">
    <location>
        <begin position="229"/>
        <end position="250"/>
    </location>
</feature>
<feature type="transmembrane region" description="Helical" evidence="6">
    <location>
        <begin position="50"/>
        <end position="70"/>
    </location>
</feature>
<feature type="transmembrane region" description="Helical" evidence="6">
    <location>
        <begin position="270"/>
        <end position="289"/>
    </location>
</feature>
<feature type="transmembrane region" description="Helical" evidence="6">
    <location>
        <begin position="397"/>
        <end position="419"/>
    </location>
</feature>
<protein>
    <submittedName>
        <fullName evidence="7">Putative Polysaccharide biosynthesis protein</fullName>
    </submittedName>
</protein>
<sequence length="432" mass="47896">MHAIDAIKQKLKGLSGDNKSVLTLVGGTVVAQGLSFLFSPITTRLFSPEVFGDLSVFTSITGIVGVVVCLRYELAIVLPQDDDEGFSLLKLCFIFTSFVSVVTGLVLLFGGEAIYTKFGAKNLAGYWYYVPISLFLTGIIQASNYWLTRTRQFTVLSWNKVVPVIAVNLVSIGLGFAGNRDIGARLFAILVSNIANIAVIARVVAPELKPKKHARKYSYRELIGRYKNFLVYDIWGALLNNLSWMLVPILMNAYYGSNAAGQYSIGMRVIQMPASLIGASISQVFLKNASEKRYSKTLYPYCIETTKKLFKYTAPIVIVLLLLGKPVFHFVFGDKWDLAGVYTQILAPWALLWFCASPMHSVFTITQKQNVYLVFSIVNLATRFLSLYLGKMMNSDIWGIAFFSISGFIVYGISLILALREAKKSDLSPANS</sequence>
<accession>A0A3P3XS45</accession>
<name>A0A3P3XS45_9SPIR</name>
<organism evidence="7">
    <name type="scientific">uncultured spirochete</name>
    <dbReference type="NCBI Taxonomy" id="156406"/>
    <lineage>
        <taxon>Bacteria</taxon>
        <taxon>Pseudomonadati</taxon>
        <taxon>Spirochaetota</taxon>
        <taxon>Spirochaetia</taxon>
        <taxon>Spirochaetales</taxon>
        <taxon>environmental samples</taxon>
    </lineage>
</organism>
<comment type="subcellular location">
    <subcellularLocation>
        <location evidence="1">Cell membrane</location>
        <topology evidence="1">Multi-pass membrane protein</topology>
    </subcellularLocation>
</comment>
<dbReference type="AlphaFoldDB" id="A0A3P3XS45"/>
<proteinExistence type="predicted"/>
<keyword evidence="2" id="KW-1003">Cell membrane</keyword>
<dbReference type="EMBL" id="FWDO01000005">
    <property type="protein sequence ID" value="SLM18703.1"/>
    <property type="molecule type" value="Genomic_DNA"/>
</dbReference>
<feature type="transmembrane region" description="Helical" evidence="6">
    <location>
        <begin position="21"/>
        <end position="38"/>
    </location>
</feature>
<feature type="transmembrane region" description="Helical" evidence="6">
    <location>
        <begin position="309"/>
        <end position="332"/>
    </location>
</feature>
<evidence type="ECO:0000256" key="1">
    <source>
        <dbReference type="ARBA" id="ARBA00004651"/>
    </source>
</evidence>
<feature type="transmembrane region" description="Helical" evidence="6">
    <location>
        <begin position="91"/>
        <end position="114"/>
    </location>
</feature>
<keyword evidence="4 6" id="KW-1133">Transmembrane helix</keyword>
<keyword evidence="3 6" id="KW-0812">Transmembrane</keyword>
<dbReference type="PANTHER" id="PTHR30250">
    <property type="entry name" value="PST FAMILY PREDICTED COLANIC ACID TRANSPORTER"/>
    <property type="match status" value="1"/>
</dbReference>
<evidence type="ECO:0000256" key="2">
    <source>
        <dbReference type="ARBA" id="ARBA00022475"/>
    </source>
</evidence>
<reference evidence="7" key="1">
    <citation type="submission" date="2017-02" db="EMBL/GenBank/DDBJ databases">
        <authorList>
            <person name="Regsiter A."/>
            <person name="William W."/>
        </authorList>
    </citation>
    <scope>NUCLEOTIDE SEQUENCE</scope>
    <source>
        <strain evidence="7">BdmA 4</strain>
    </source>
</reference>
<keyword evidence="5 6" id="KW-0472">Membrane</keyword>
<evidence type="ECO:0000256" key="6">
    <source>
        <dbReference type="SAM" id="Phobius"/>
    </source>
</evidence>
<dbReference type="GO" id="GO:0005886">
    <property type="term" value="C:plasma membrane"/>
    <property type="evidence" value="ECO:0007669"/>
    <property type="project" value="UniProtKB-SubCell"/>
</dbReference>